<evidence type="ECO:0000313" key="2">
    <source>
        <dbReference type="Proteomes" id="UP000250369"/>
    </source>
</evidence>
<reference evidence="1 2" key="1">
    <citation type="journal article" date="2009" name="Int. J. Syst. Evol. Microbiol.">
        <title>Paenibacillus contaminans sp. nov., isolated from a contaminated laboratory plate.</title>
        <authorList>
            <person name="Chou J.H."/>
            <person name="Lee J.H."/>
            <person name="Lin M.C."/>
            <person name="Chang P.S."/>
            <person name="Arun A.B."/>
            <person name="Young C.C."/>
            <person name="Chen W.M."/>
        </authorList>
    </citation>
    <scope>NUCLEOTIDE SEQUENCE [LARGE SCALE GENOMIC DNA]</scope>
    <source>
        <strain evidence="1 2">CKOBP-6</strain>
    </source>
</reference>
<dbReference type="AlphaFoldDB" id="A0A329M9G0"/>
<comment type="caution">
    <text evidence="1">The sequence shown here is derived from an EMBL/GenBank/DDBJ whole genome shotgun (WGS) entry which is preliminary data.</text>
</comment>
<dbReference type="EMBL" id="QMFB01000020">
    <property type="protein sequence ID" value="RAV16759.1"/>
    <property type="molecule type" value="Genomic_DNA"/>
</dbReference>
<keyword evidence="2" id="KW-1185">Reference proteome</keyword>
<sequence>MGVKYAREFSDIIEDLTTAIGNIEGCHVLLEMSDEDWGGLEIDERRDCLQTLADDVFYGLGSDPVMKFERTMFTYDKGSHTIRVSDGDKLIQVVRLI</sequence>
<proteinExistence type="predicted"/>
<accession>A0A329M9G0</accession>
<gene>
    <name evidence="1" type="ORF">DQG23_28410</name>
</gene>
<dbReference type="RefSeq" id="WP_113034420.1">
    <property type="nucleotide sequence ID" value="NZ_QMFB01000020.1"/>
</dbReference>
<dbReference type="Proteomes" id="UP000250369">
    <property type="component" value="Unassembled WGS sequence"/>
</dbReference>
<protein>
    <submittedName>
        <fullName evidence="1">Uncharacterized protein</fullName>
    </submittedName>
</protein>
<evidence type="ECO:0000313" key="1">
    <source>
        <dbReference type="EMBL" id="RAV16759.1"/>
    </source>
</evidence>
<organism evidence="1 2">
    <name type="scientific">Paenibacillus contaminans</name>
    <dbReference type="NCBI Taxonomy" id="450362"/>
    <lineage>
        <taxon>Bacteria</taxon>
        <taxon>Bacillati</taxon>
        <taxon>Bacillota</taxon>
        <taxon>Bacilli</taxon>
        <taxon>Bacillales</taxon>
        <taxon>Paenibacillaceae</taxon>
        <taxon>Paenibacillus</taxon>
    </lineage>
</organism>
<dbReference type="OrthoDB" id="2085824at2"/>
<name>A0A329M9G0_9BACL</name>